<dbReference type="AlphaFoldDB" id="A0A117IX95"/>
<dbReference type="InterPro" id="IPR031013">
    <property type="entry name" value="CGA_synth-rel"/>
</dbReference>
<feature type="region of interest" description="Disordered" evidence="1">
    <location>
        <begin position="253"/>
        <end position="275"/>
    </location>
</feature>
<accession>A0A117IX95</accession>
<dbReference type="NCBIfam" id="TIGR04469">
    <property type="entry name" value="CGA_synth_rel"/>
    <property type="match status" value="1"/>
</dbReference>
<dbReference type="EMBL" id="LNSV01000008">
    <property type="protein sequence ID" value="KUH39828.1"/>
    <property type="molecule type" value="Genomic_DNA"/>
</dbReference>
<evidence type="ECO:0000256" key="1">
    <source>
        <dbReference type="SAM" id="MobiDB-lite"/>
    </source>
</evidence>
<keyword evidence="3" id="KW-1185">Reference proteome</keyword>
<organism evidence="2 3">
    <name type="scientific">Streptomyces kanasensis</name>
    <dbReference type="NCBI Taxonomy" id="936756"/>
    <lineage>
        <taxon>Bacteria</taxon>
        <taxon>Bacillati</taxon>
        <taxon>Actinomycetota</taxon>
        <taxon>Actinomycetes</taxon>
        <taxon>Kitasatosporales</taxon>
        <taxon>Streptomycetaceae</taxon>
        <taxon>Streptomyces</taxon>
    </lineage>
</organism>
<name>A0A117IX95_9ACTN</name>
<evidence type="ECO:0000313" key="3">
    <source>
        <dbReference type="Proteomes" id="UP000054011"/>
    </source>
</evidence>
<reference evidence="2 3" key="1">
    <citation type="submission" date="2015-11" db="EMBL/GenBank/DDBJ databases">
        <title>Genome-wide analysis reveals the secondary metabolome in Streptomyces kanasensis ZX01.</title>
        <authorList>
            <person name="Zhang G."/>
            <person name="Han L."/>
            <person name="Feng J."/>
            <person name="Zhang X."/>
        </authorList>
    </citation>
    <scope>NUCLEOTIDE SEQUENCE [LARGE SCALE GENOMIC DNA]</scope>
    <source>
        <strain evidence="2 3">ZX01</strain>
    </source>
</reference>
<protein>
    <recommendedName>
        <fullName evidence="4">CGA synthase-related protein</fullName>
    </recommendedName>
</protein>
<sequence length="307" mass="31784">MLVVARDDALDSLLAGRRIAAHTGDLCLTRAPGPGARAGHEPDGPRPDVALVCDDRDATGRLLALGVPVVHLRSGHEPGAAPADEAPAGALHRVHLPGWLPGPRPTGRDVRTTGTLAPTRLSRGRTRAGTLLLLSLWGVPEAEAAAFVDGPMVALAREAARRTGHCDIVHDTAGALVRSALGPDAAAAGTSGSITVHRAAEADVDALHARADVCLASPTLAALTLAQARRAPLTLLPPLGAVQRDLAERTRGAVSLPEANDPADPELWAAPRDPAADPWRELAAAPDDLRGAQRVARTLRQLSFAPL</sequence>
<evidence type="ECO:0008006" key="4">
    <source>
        <dbReference type="Google" id="ProtNLM"/>
    </source>
</evidence>
<dbReference type="Proteomes" id="UP000054011">
    <property type="component" value="Unassembled WGS sequence"/>
</dbReference>
<evidence type="ECO:0000313" key="2">
    <source>
        <dbReference type="EMBL" id="KUH39828.1"/>
    </source>
</evidence>
<dbReference type="STRING" id="936756.ATE80_05385"/>
<comment type="caution">
    <text evidence="2">The sequence shown here is derived from an EMBL/GenBank/DDBJ whole genome shotgun (WGS) entry which is preliminary data.</text>
</comment>
<proteinExistence type="predicted"/>
<gene>
    <name evidence="2" type="ORF">ATE80_05385</name>
</gene>
<dbReference type="OrthoDB" id="4128754at2"/>